<evidence type="ECO:0000256" key="1">
    <source>
        <dbReference type="SAM" id="MobiDB-lite"/>
    </source>
</evidence>
<dbReference type="PANTHER" id="PTHR46350">
    <property type="entry name" value="RAS LIKE FAMILY 10 MEMBER B-RELATED"/>
    <property type="match status" value="1"/>
</dbReference>
<dbReference type="SMART" id="SM00175">
    <property type="entry name" value="RAB"/>
    <property type="match status" value="1"/>
</dbReference>
<proteinExistence type="predicted"/>
<name>A0AAV4IYQ1_9GAST</name>
<dbReference type="AlphaFoldDB" id="A0AAV4IYQ1"/>
<organism evidence="2 3">
    <name type="scientific">Elysia marginata</name>
    <dbReference type="NCBI Taxonomy" id="1093978"/>
    <lineage>
        <taxon>Eukaryota</taxon>
        <taxon>Metazoa</taxon>
        <taxon>Spiralia</taxon>
        <taxon>Lophotrochozoa</taxon>
        <taxon>Mollusca</taxon>
        <taxon>Gastropoda</taxon>
        <taxon>Heterobranchia</taxon>
        <taxon>Euthyneura</taxon>
        <taxon>Panpulmonata</taxon>
        <taxon>Sacoglossa</taxon>
        <taxon>Placobranchoidea</taxon>
        <taxon>Plakobranchidae</taxon>
        <taxon>Elysia</taxon>
    </lineage>
</organism>
<dbReference type="Pfam" id="PF00071">
    <property type="entry name" value="Ras"/>
    <property type="match status" value="1"/>
</dbReference>
<comment type="caution">
    <text evidence="2">The sequence shown here is derived from an EMBL/GenBank/DDBJ whole genome shotgun (WGS) entry which is preliminary data.</text>
</comment>
<gene>
    <name evidence="2" type="ORF">ElyMa_001452000</name>
</gene>
<dbReference type="Gene3D" id="3.40.50.300">
    <property type="entry name" value="P-loop containing nucleotide triphosphate hydrolases"/>
    <property type="match status" value="1"/>
</dbReference>
<evidence type="ECO:0000313" key="3">
    <source>
        <dbReference type="Proteomes" id="UP000762676"/>
    </source>
</evidence>
<evidence type="ECO:0000313" key="2">
    <source>
        <dbReference type="EMBL" id="GFS15557.1"/>
    </source>
</evidence>
<dbReference type="EMBL" id="BMAT01002850">
    <property type="protein sequence ID" value="GFS15557.1"/>
    <property type="molecule type" value="Genomic_DNA"/>
</dbReference>
<dbReference type="SMART" id="SM00173">
    <property type="entry name" value="RAS"/>
    <property type="match status" value="1"/>
</dbReference>
<feature type="region of interest" description="Disordered" evidence="1">
    <location>
        <begin position="442"/>
        <end position="478"/>
    </location>
</feature>
<sequence length="662" mass="72118">MTIPQGDSRGATSVSERRKVTFEGDHPTVGQQHSTATAPTTTPSTSIATTSTTTTTFTSTSKTSHATAGSLAFALTSSASSDSSTASSQLTTSASTTAASGTSSFGAGTHSVNPAYDLTPDQDLGALTLPQGCCTSASPVQFSYHPTDGDTSLPRLHTSLDSYTKSQEDDKRLKQHANQLLNAVCAGDSANPNACKSTFSVPFQDLQKSPLPLLNFFIPDDSLHSSSFSSSVSSFSDRSRKVSLNLPRPNKSQLLDAESTDRVRRYSQPQKSAYQRVPLDDPSPTHNRFSSDFTLSSQAGCAVGETDQNLRQQPQTVETHSHNAQVHATFGNTQDTSFGGTTCPVSTSHTTVQAESESNPTDTLSTKRVFFRKQRAPTQSGESNSSSNPTKSLDDLTAKRQGLTRSGTRTTFAGPNRPLFLSTSSRDTKFSASTENISLSFRRRQHTLGGGGAAGGTRRDHAHHHHHHPPPSPGSPSRCCLVSVSRVPMAAATSHLTLDSDYQTVRLAVLGAPGVGKSSIVRQFVMQQFPEEYVPTEQRQVFCPAVIINEHLYEVRIIDCPYIPYFPVNSLYEWTDFRGYGLRNATAYVLVYDITSEDSFEVANMVKKQWKCGYIECSAKFNWHIMLLFKELMKSIDYIDYGHKPTSMRVQDALRRNRCVIL</sequence>
<feature type="compositionally biased region" description="Polar residues" evidence="1">
    <location>
        <begin position="344"/>
        <end position="366"/>
    </location>
</feature>
<feature type="region of interest" description="Disordered" evidence="1">
    <location>
        <begin position="239"/>
        <end position="292"/>
    </location>
</feature>
<dbReference type="InterPro" id="IPR052661">
    <property type="entry name" value="Ras-like_GTPase_Reg"/>
</dbReference>
<feature type="compositionally biased region" description="Basic and acidic residues" evidence="1">
    <location>
        <begin position="15"/>
        <end position="26"/>
    </location>
</feature>
<dbReference type="GO" id="GO:0003924">
    <property type="term" value="F:GTPase activity"/>
    <property type="evidence" value="ECO:0007669"/>
    <property type="project" value="InterPro"/>
</dbReference>
<feature type="compositionally biased region" description="Low complexity" evidence="1">
    <location>
        <begin position="34"/>
        <end position="61"/>
    </location>
</feature>
<accession>A0AAV4IYQ1</accession>
<dbReference type="InterPro" id="IPR001806">
    <property type="entry name" value="Small_GTPase"/>
</dbReference>
<keyword evidence="3" id="KW-1185">Reference proteome</keyword>
<protein>
    <submittedName>
        <fullName evidence="2">Ras-like GTP-binding protein Rho1</fullName>
    </submittedName>
</protein>
<dbReference type="InterPro" id="IPR027417">
    <property type="entry name" value="P-loop_NTPase"/>
</dbReference>
<feature type="compositionally biased region" description="Basic residues" evidence="1">
    <location>
        <begin position="460"/>
        <end position="469"/>
    </location>
</feature>
<dbReference type="GO" id="GO:0005525">
    <property type="term" value="F:GTP binding"/>
    <property type="evidence" value="ECO:0007669"/>
    <property type="project" value="InterPro"/>
</dbReference>
<reference evidence="2 3" key="1">
    <citation type="journal article" date="2021" name="Elife">
        <title>Chloroplast acquisition without the gene transfer in kleptoplastic sea slugs, Plakobranchus ocellatus.</title>
        <authorList>
            <person name="Maeda T."/>
            <person name="Takahashi S."/>
            <person name="Yoshida T."/>
            <person name="Shimamura S."/>
            <person name="Takaki Y."/>
            <person name="Nagai Y."/>
            <person name="Toyoda A."/>
            <person name="Suzuki Y."/>
            <person name="Arimoto A."/>
            <person name="Ishii H."/>
            <person name="Satoh N."/>
            <person name="Nishiyama T."/>
            <person name="Hasebe M."/>
            <person name="Maruyama T."/>
            <person name="Minagawa J."/>
            <person name="Obokata J."/>
            <person name="Shigenobu S."/>
        </authorList>
    </citation>
    <scope>NUCLEOTIDE SEQUENCE [LARGE SCALE GENOMIC DNA]</scope>
</reference>
<dbReference type="Proteomes" id="UP000762676">
    <property type="component" value="Unassembled WGS sequence"/>
</dbReference>
<feature type="compositionally biased region" description="Polar residues" evidence="1">
    <location>
        <begin position="403"/>
        <end position="413"/>
    </location>
</feature>
<dbReference type="PANTHER" id="PTHR46350:SF2">
    <property type="entry name" value="RAS LIKE FAMILY 10 MEMBER B"/>
    <property type="match status" value="1"/>
</dbReference>
<feature type="region of interest" description="Disordered" evidence="1">
    <location>
        <begin position="344"/>
        <end position="427"/>
    </location>
</feature>
<feature type="region of interest" description="Disordered" evidence="1">
    <location>
        <begin position="1"/>
        <end position="61"/>
    </location>
</feature>
<feature type="compositionally biased region" description="Polar residues" evidence="1">
    <location>
        <begin position="376"/>
        <end position="391"/>
    </location>
</feature>
<dbReference type="SUPFAM" id="SSF52540">
    <property type="entry name" value="P-loop containing nucleoside triphosphate hydrolases"/>
    <property type="match status" value="1"/>
</dbReference>